<dbReference type="EMBL" id="FP565616">
    <property type="protein sequence ID" value="CBG76441.1"/>
    <property type="molecule type" value="Genomic_DNA"/>
</dbReference>
<reference evidence="1" key="2">
    <citation type="submission" date="2009-09" db="EMBL/GenBank/DDBJ databases">
        <authorList>
            <person name="Han"/>
            <person name="B"/>
            <person name="Feng"/>
            <person name="Q"/>
            <person name="Huang"/>
            <person name="T"/>
            <person name="Zhao"/>
            <person name="Q"/>
            <person name="Zhu"/>
            <person name="J J.and.Lin."/>
            <person name="Z X."/>
        </authorList>
    </citation>
    <scope>NUCLEOTIDE SEQUENCE</scope>
</reference>
<gene>
    <name evidence="1" type="primary">OO_Ba0013J05-OO_Ba0033A15.28</name>
</gene>
<proteinExistence type="predicted"/>
<sequence>MHGRRGLNCGGTPRSALAGVRGHGISTVILLEARMTLPGGSKLKQCSLPLLELIYYYRRDSIGDSHVPL</sequence>
<name>D0ABH1_9ORYZ</name>
<dbReference type="AlphaFoldDB" id="D0ABH1"/>
<evidence type="ECO:0000313" key="1">
    <source>
        <dbReference type="EMBL" id="CBG76441.1"/>
    </source>
</evidence>
<accession>D0ABH1</accession>
<protein>
    <submittedName>
        <fullName evidence="1">OO_Ba0013J05-OO_Ba0033A15.28 protein</fullName>
    </submittedName>
</protein>
<reference evidence="1" key="1">
    <citation type="journal article" date="2009" name="J. Genet. Genomics">
        <title>Analysis of collinear regions of Oryza AA and CC genomes.</title>
        <authorList>
            <person name="Feng Q."/>
            <person name="Huang T."/>
            <person name="Zhao Q."/>
            <person name="Zhu J."/>
            <person name="Lin Z."/>
            <person name="Han B."/>
        </authorList>
    </citation>
    <scope>NUCLEOTIDE SEQUENCE</scope>
</reference>
<organism evidence="1">
    <name type="scientific">Oryza officinalis</name>
    <dbReference type="NCBI Taxonomy" id="4535"/>
    <lineage>
        <taxon>Eukaryota</taxon>
        <taxon>Viridiplantae</taxon>
        <taxon>Streptophyta</taxon>
        <taxon>Embryophyta</taxon>
        <taxon>Tracheophyta</taxon>
        <taxon>Spermatophyta</taxon>
        <taxon>Magnoliopsida</taxon>
        <taxon>Liliopsida</taxon>
        <taxon>Poales</taxon>
        <taxon>Poaceae</taxon>
        <taxon>BOP clade</taxon>
        <taxon>Oryzoideae</taxon>
        <taxon>Oryzeae</taxon>
        <taxon>Oryzinae</taxon>
        <taxon>Oryza</taxon>
    </lineage>
</organism>